<feature type="region of interest" description="Disordered" evidence="2">
    <location>
        <begin position="395"/>
        <end position="478"/>
    </location>
</feature>
<protein>
    <recommendedName>
        <fullName evidence="5">RING-type domain-containing protein</fullName>
    </recommendedName>
</protein>
<feature type="region of interest" description="Disordered" evidence="2">
    <location>
        <begin position="494"/>
        <end position="514"/>
    </location>
</feature>
<feature type="region of interest" description="Disordered" evidence="2">
    <location>
        <begin position="326"/>
        <end position="378"/>
    </location>
</feature>
<keyword evidence="1" id="KW-0175">Coiled coil</keyword>
<keyword evidence="4" id="KW-1185">Reference proteome</keyword>
<reference evidence="3" key="1">
    <citation type="submission" date="2020-06" db="EMBL/GenBank/DDBJ databases">
        <title>WGS assembly of Ceratodon purpureus strain R40.</title>
        <authorList>
            <person name="Carey S.B."/>
            <person name="Jenkins J."/>
            <person name="Shu S."/>
            <person name="Lovell J.T."/>
            <person name="Sreedasyam A."/>
            <person name="Maumus F."/>
            <person name="Tiley G.P."/>
            <person name="Fernandez-Pozo N."/>
            <person name="Barry K."/>
            <person name="Chen C."/>
            <person name="Wang M."/>
            <person name="Lipzen A."/>
            <person name="Daum C."/>
            <person name="Saski C.A."/>
            <person name="Payton A.C."/>
            <person name="Mcbreen J.C."/>
            <person name="Conrad R.E."/>
            <person name="Kollar L.M."/>
            <person name="Olsson S."/>
            <person name="Huttunen S."/>
            <person name="Landis J.B."/>
            <person name="Wickett N.J."/>
            <person name="Johnson M.G."/>
            <person name="Rensing S.A."/>
            <person name="Grimwood J."/>
            <person name="Schmutz J."/>
            <person name="Mcdaniel S.F."/>
        </authorList>
    </citation>
    <scope>NUCLEOTIDE SEQUENCE</scope>
    <source>
        <strain evidence="3">R40</strain>
    </source>
</reference>
<proteinExistence type="predicted"/>
<dbReference type="AlphaFoldDB" id="A0A8T0G4J2"/>
<evidence type="ECO:0000256" key="1">
    <source>
        <dbReference type="SAM" id="Coils"/>
    </source>
</evidence>
<sequence length="514" mass="54988">MEDEKELRILDKDLEFGEHILSRESARTEELRKEQKGLEEDLKKIEREITLRGMGAVRAELWLAKLTDQVQLMAEGSGMGTTPLPIRNPRQPEQGRTMVVYLENCPVCGYNFKCLNASIADCGCVYHHFCLAAWLSDGRRQCAYRGCEKEFCSDWMASFGANQVRIPPLRQPKQEGLLGTLNTVESGNVGAAASTNFQVPSVSGTPVSQRHQGSRTPSSGQLGTPASGSWRTPTGSVGRINSVGKPMQIEDVPSRSLGRTPKSGSRSNLGSGTGRTFDDSIVFGDDDVCLSQAPGASFPALEGVRGSVGETIIPETMAMTGDGVLASPEEPAPKTGIPHVALSDDEDVDVLEPASERTLPDRAMGEETEKESSPASKGVLEWALPATEFQALDGDTESAEIQAEPGSSPTVDKRTSQGTRPHSTRRQAALHNRLCPSPAVTPGSTSDAGKEPVTKKATLGRGRSIQGAARGEKATNMKPLAQLGLQEKFRAPAVVSDAGKGRGRGGKVAKRKRD</sequence>
<feature type="compositionally biased region" description="Polar residues" evidence="2">
    <location>
        <begin position="405"/>
        <end position="421"/>
    </location>
</feature>
<organism evidence="3 4">
    <name type="scientific">Ceratodon purpureus</name>
    <name type="common">Fire moss</name>
    <name type="synonym">Dicranum purpureum</name>
    <dbReference type="NCBI Taxonomy" id="3225"/>
    <lineage>
        <taxon>Eukaryota</taxon>
        <taxon>Viridiplantae</taxon>
        <taxon>Streptophyta</taxon>
        <taxon>Embryophyta</taxon>
        <taxon>Bryophyta</taxon>
        <taxon>Bryophytina</taxon>
        <taxon>Bryopsida</taxon>
        <taxon>Dicranidae</taxon>
        <taxon>Pseudoditrichales</taxon>
        <taxon>Ditrichaceae</taxon>
        <taxon>Ceratodon</taxon>
    </lineage>
</organism>
<evidence type="ECO:0000313" key="4">
    <source>
        <dbReference type="Proteomes" id="UP000822688"/>
    </source>
</evidence>
<evidence type="ECO:0000256" key="2">
    <source>
        <dbReference type="SAM" id="MobiDB-lite"/>
    </source>
</evidence>
<evidence type="ECO:0000313" key="3">
    <source>
        <dbReference type="EMBL" id="KAG0554206.1"/>
    </source>
</evidence>
<dbReference type="CDD" id="cd16448">
    <property type="entry name" value="RING-H2"/>
    <property type="match status" value="1"/>
</dbReference>
<dbReference type="EMBL" id="CM026433">
    <property type="protein sequence ID" value="KAG0554206.1"/>
    <property type="molecule type" value="Genomic_DNA"/>
</dbReference>
<feature type="coiled-coil region" evidence="1">
    <location>
        <begin position="21"/>
        <end position="48"/>
    </location>
</feature>
<feature type="compositionally biased region" description="Basic residues" evidence="2">
    <location>
        <begin position="501"/>
        <end position="514"/>
    </location>
</feature>
<feature type="region of interest" description="Disordered" evidence="2">
    <location>
        <begin position="200"/>
        <end position="276"/>
    </location>
</feature>
<gene>
    <name evidence="3" type="ORF">KC19_12G072500</name>
</gene>
<dbReference type="Proteomes" id="UP000822688">
    <property type="component" value="Chromosome 12"/>
</dbReference>
<feature type="compositionally biased region" description="Basic and acidic residues" evidence="2">
    <location>
        <begin position="354"/>
        <end position="372"/>
    </location>
</feature>
<feature type="compositionally biased region" description="Polar residues" evidence="2">
    <location>
        <begin position="200"/>
        <end position="235"/>
    </location>
</feature>
<name>A0A8T0G4J2_CERPU</name>
<comment type="caution">
    <text evidence="3">The sequence shown here is derived from an EMBL/GenBank/DDBJ whole genome shotgun (WGS) entry which is preliminary data.</text>
</comment>
<evidence type="ECO:0008006" key="5">
    <source>
        <dbReference type="Google" id="ProtNLM"/>
    </source>
</evidence>
<accession>A0A8T0G4J2</accession>